<evidence type="ECO:0000313" key="1">
    <source>
        <dbReference type="EMBL" id="GGV28291.1"/>
    </source>
</evidence>
<gene>
    <name evidence="1" type="ORF">GCM10010260_80910</name>
</gene>
<reference evidence="1" key="1">
    <citation type="journal article" date="2014" name="Int. J. Syst. Evol. Microbiol.">
        <title>Complete genome sequence of Corynebacterium casei LMG S-19264T (=DSM 44701T), isolated from a smear-ripened cheese.</title>
        <authorList>
            <consortium name="US DOE Joint Genome Institute (JGI-PGF)"/>
            <person name="Walter F."/>
            <person name="Albersmeier A."/>
            <person name="Kalinowski J."/>
            <person name="Ruckert C."/>
        </authorList>
    </citation>
    <scope>NUCLEOTIDE SEQUENCE</scope>
    <source>
        <strain evidence="1">JCM 4369</strain>
    </source>
</reference>
<evidence type="ECO:0008006" key="3">
    <source>
        <dbReference type="Google" id="ProtNLM"/>
    </source>
</evidence>
<dbReference type="RefSeq" id="WP_191878450.1">
    <property type="nucleotide sequence ID" value="NZ_BMTD01000033.1"/>
</dbReference>
<dbReference type="AlphaFoldDB" id="A0A918IJY6"/>
<keyword evidence="2" id="KW-1185">Reference proteome</keyword>
<dbReference type="Proteomes" id="UP000618795">
    <property type="component" value="Unassembled WGS sequence"/>
</dbReference>
<reference evidence="1" key="2">
    <citation type="submission" date="2020-09" db="EMBL/GenBank/DDBJ databases">
        <authorList>
            <person name="Sun Q."/>
            <person name="Ohkuma M."/>
        </authorList>
    </citation>
    <scope>NUCLEOTIDE SEQUENCE</scope>
    <source>
        <strain evidence="1">JCM 4369</strain>
    </source>
</reference>
<comment type="caution">
    <text evidence="1">The sequence shown here is derived from an EMBL/GenBank/DDBJ whole genome shotgun (WGS) entry which is preliminary data.</text>
</comment>
<protein>
    <recommendedName>
        <fullName evidence="3">Helicase</fullName>
    </recommendedName>
</protein>
<name>A0A918IJY6_9ACTN</name>
<proteinExistence type="predicted"/>
<dbReference type="EMBL" id="BMTD01000033">
    <property type="protein sequence ID" value="GGV28291.1"/>
    <property type="molecule type" value="Genomic_DNA"/>
</dbReference>
<dbReference type="Pfam" id="PF13455">
    <property type="entry name" value="MUG113"/>
    <property type="match status" value="1"/>
</dbReference>
<accession>A0A918IJY6</accession>
<evidence type="ECO:0000313" key="2">
    <source>
        <dbReference type="Proteomes" id="UP000618795"/>
    </source>
</evidence>
<organism evidence="1 2">
    <name type="scientific">Streptomyces filipinensis</name>
    <dbReference type="NCBI Taxonomy" id="66887"/>
    <lineage>
        <taxon>Bacteria</taxon>
        <taxon>Bacillati</taxon>
        <taxon>Actinomycetota</taxon>
        <taxon>Actinomycetes</taxon>
        <taxon>Kitasatosporales</taxon>
        <taxon>Streptomycetaceae</taxon>
        <taxon>Streptomyces</taxon>
    </lineage>
</organism>
<sequence>MAQSFTVHLDFGSHRIENVALHWGLGPGRDTRRDAPSSGTDIEVPAVVELLDRIAAGAITAEQARDKLNHLAVAIKERMDREYEEMIELMEQPLPRSVRQEVRFDDRWVYAVSTDAIPDSIKIGVAKDIAQRIKSLQSGSATTLELRWSARGGFPLERYLHEQFDARRTHGEWFDFQGRPDPVQEINETAHVFLQRYAERGPTHL</sequence>